<organism evidence="3 4">
    <name type="scientific">Exophiala bonariae</name>
    <dbReference type="NCBI Taxonomy" id="1690606"/>
    <lineage>
        <taxon>Eukaryota</taxon>
        <taxon>Fungi</taxon>
        <taxon>Dikarya</taxon>
        <taxon>Ascomycota</taxon>
        <taxon>Pezizomycotina</taxon>
        <taxon>Eurotiomycetes</taxon>
        <taxon>Chaetothyriomycetidae</taxon>
        <taxon>Chaetothyriales</taxon>
        <taxon>Herpotrichiellaceae</taxon>
        <taxon>Exophiala</taxon>
    </lineage>
</organism>
<feature type="region of interest" description="Disordered" evidence="1">
    <location>
        <begin position="148"/>
        <end position="180"/>
    </location>
</feature>
<dbReference type="EMBL" id="JAVRRD010000010">
    <property type="protein sequence ID" value="KAK5054594.1"/>
    <property type="molecule type" value="Genomic_DNA"/>
</dbReference>
<evidence type="ECO:0000256" key="1">
    <source>
        <dbReference type="SAM" id="MobiDB-lite"/>
    </source>
</evidence>
<name>A0AAV9NCV9_9EURO</name>
<gene>
    <name evidence="3" type="ORF">LTR84_001485</name>
</gene>
<feature type="transmembrane region" description="Helical" evidence="2">
    <location>
        <begin position="52"/>
        <end position="72"/>
    </location>
</feature>
<dbReference type="PANTHER" id="PTHR39605">
    <property type="entry name" value="MAJOR FACILITATOR SUPERFAMILY (MFS) PROFILE DOMAIN-CONTAINING PROTEIN"/>
    <property type="match status" value="1"/>
</dbReference>
<accession>A0AAV9NCV9</accession>
<evidence type="ECO:0000313" key="3">
    <source>
        <dbReference type="EMBL" id="KAK5054594.1"/>
    </source>
</evidence>
<feature type="compositionally biased region" description="Basic and acidic residues" evidence="1">
    <location>
        <begin position="171"/>
        <end position="180"/>
    </location>
</feature>
<feature type="transmembrane region" description="Helical" evidence="2">
    <location>
        <begin position="92"/>
        <end position="111"/>
    </location>
</feature>
<protein>
    <submittedName>
        <fullName evidence="3">Uncharacterized protein</fullName>
    </submittedName>
</protein>
<keyword evidence="2" id="KW-0472">Membrane</keyword>
<proteinExistence type="predicted"/>
<reference evidence="3 4" key="1">
    <citation type="submission" date="2023-08" db="EMBL/GenBank/DDBJ databases">
        <title>Black Yeasts Isolated from many extreme environments.</title>
        <authorList>
            <person name="Coleine C."/>
            <person name="Stajich J.E."/>
            <person name="Selbmann L."/>
        </authorList>
    </citation>
    <scope>NUCLEOTIDE SEQUENCE [LARGE SCALE GENOMIC DNA]</scope>
    <source>
        <strain evidence="3 4">CCFEE 5792</strain>
    </source>
</reference>
<sequence length="180" mass="19531">MDNWAKSTAAWLGIQALPLLAYPKLVITLLANEGHQSSDVEIYLSRSLGLSLIVLAIIVLFFTGTIPLSSSITGPAVRLDEVNTSTDPKAPYAVPILRVTTLFHFTTAIYCYMRYVNVAQTGFMLGCVGYGALACMGSWCMIFGTGSGHTSKRTGADKRTTGFPFKNSSAYDKKKDRKMG</sequence>
<dbReference type="PANTHER" id="PTHR39605:SF1">
    <property type="entry name" value="MAJOR FACILITATOR SUPERFAMILY (MFS) PROFILE DOMAIN-CONTAINING PROTEIN"/>
    <property type="match status" value="1"/>
</dbReference>
<dbReference type="Proteomes" id="UP001358417">
    <property type="component" value="Unassembled WGS sequence"/>
</dbReference>
<comment type="caution">
    <text evidence="3">The sequence shown here is derived from an EMBL/GenBank/DDBJ whole genome shotgun (WGS) entry which is preliminary data.</text>
</comment>
<dbReference type="RefSeq" id="XP_064707367.1">
    <property type="nucleotide sequence ID" value="XM_064845109.1"/>
</dbReference>
<feature type="transmembrane region" description="Helical" evidence="2">
    <location>
        <begin position="12"/>
        <end position="31"/>
    </location>
</feature>
<feature type="transmembrane region" description="Helical" evidence="2">
    <location>
        <begin position="123"/>
        <end position="144"/>
    </location>
</feature>
<keyword evidence="2" id="KW-0812">Transmembrane</keyword>
<dbReference type="AlphaFoldDB" id="A0AAV9NCV9"/>
<evidence type="ECO:0000256" key="2">
    <source>
        <dbReference type="SAM" id="Phobius"/>
    </source>
</evidence>
<dbReference type="GeneID" id="89969705"/>
<keyword evidence="2" id="KW-1133">Transmembrane helix</keyword>
<keyword evidence="4" id="KW-1185">Reference proteome</keyword>
<evidence type="ECO:0000313" key="4">
    <source>
        <dbReference type="Proteomes" id="UP001358417"/>
    </source>
</evidence>